<evidence type="ECO:0000313" key="3">
    <source>
        <dbReference type="Proteomes" id="UP000663880"/>
    </source>
</evidence>
<name>A0A821NML1_9NEOP</name>
<feature type="compositionally biased region" description="Basic and acidic residues" evidence="1">
    <location>
        <begin position="18"/>
        <end position="30"/>
    </location>
</feature>
<protein>
    <submittedName>
        <fullName evidence="2">Uncharacterized protein</fullName>
    </submittedName>
</protein>
<keyword evidence="3" id="KW-1185">Reference proteome</keyword>
<dbReference type="AlphaFoldDB" id="A0A821NML1"/>
<evidence type="ECO:0000256" key="1">
    <source>
        <dbReference type="SAM" id="MobiDB-lite"/>
    </source>
</evidence>
<proteinExistence type="predicted"/>
<evidence type="ECO:0000313" key="2">
    <source>
        <dbReference type="EMBL" id="CAF4786934.1"/>
    </source>
</evidence>
<sequence length="75" mass="8602">MTRGSTICLSHDNFEKPYYNRENGGKRPGDADQPDGQVSQNLDTKVSDAINLATDRQRWEQPCNLPLREREHDDT</sequence>
<gene>
    <name evidence="2" type="ORF">PMACD_LOCUS2672</name>
</gene>
<reference evidence="2" key="1">
    <citation type="submission" date="2021-02" db="EMBL/GenBank/DDBJ databases">
        <authorList>
            <person name="Steward A R."/>
        </authorList>
    </citation>
    <scope>NUCLEOTIDE SEQUENCE</scope>
</reference>
<accession>A0A821NML1</accession>
<feature type="region of interest" description="Disordered" evidence="1">
    <location>
        <begin position="18"/>
        <end position="41"/>
    </location>
</feature>
<organism evidence="2 3">
    <name type="scientific">Pieris macdunnoughi</name>
    <dbReference type="NCBI Taxonomy" id="345717"/>
    <lineage>
        <taxon>Eukaryota</taxon>
        <taxon>Metazoa</taxon>
        <taxon>Ecdysozoa</taxon>
        <taxon>Arthropoda</taxon>
        <taxon>Hexapoda</taxon>
        <taxon>Insecta</taxon>
        <taxon>Pterygota</taxon>
        <taxon>Neoptera</taxon>
        <taxon>Endopterygota</taxon>
        <taxon>Lepidoptera</taxon>
        <taxon>Glossata</taxon>
        <taxon>Ditrysia</taxon>
        <taxon>Papilionoidea</taxon>
        <taxon>Pieridae</taxon>
        <taxon>Pierinae</taxon>
        <taxon>Pieris</taxon>
    </lineage>
</organism>
<dbReference type="Proteomes" id="UP000663880">
    <property type="component" value="Unassembled WGS sequence"/>
</dbReference>
<dbReference type="EMBL" id="CAJOBZ010000004">
    <property type="protein sequence ID" value="CAF4786934.1"/>
    <property type="molecule type" value="Genomic_DNA"/>
</dbReference>
<comment type="caution">
    <text evidence="2">The sequence shown here is derived from an EMBL/GenBank/DDBJ whole genome shotgun (WGS) entry which is preliminary data.</text>
</comment>